<accession>K2RK73</accession>
<dbReference type="AlphaFoldDB" id="K2RK73"/>
<evidence type="ECO:0000313" key="2">
    <source>
        <dbReference type="EMBL" id="EKG13242.1"/>
    </source>
</evidence>
<protein>
    <submittedName>
        <fullName evidence="2">Uncharacterized protein</fullName>
    </submittedName>
</protein>
<dbReference type="eggNOG" id="ENOG502SZPH">
    <property type="taxonomic scope" value="Eukaryota"/>
</dbReference>
<dbReference type="VEuPathDB" id="FungiDB:MPH_09523"/>
<dbReference type="InParanoid" id="K2RK73"/>
<evidence type="ECO:0000256" key="1">
    <source>
        <dbReference type="SAM" id="MobiDB-lite"/>
    </source>
</evidence>
<feature type="region of interest" description="Disordered" evidence="1">
    <location>
        <begin position="195"/>
        <end position="220"/>
    </location>
</feature>
<dbReference type="Proteomes" id="UP000007129">
    <property type="component" value="Unassembled WGS sequence"/>
</dbReference>
<gene>
    <name evidence="2" type="ORF">MPH_09523</name>
</gene>
<dbReference type="HOGENOM" id="CLU_1256237_0_0_1"/>
<organism evidence="2 3">
    <name type="scientific">Macrophomina phaseolina (strain MS6)</name>
    <name type="common">Charcoal rot fungus</name>
    <dbReference type="NCBI Taxonomy" id="1126212"/>
    <lineage>
        <taxon>Eukaryota</taxon>
        <taxon>Fungi</taxon>
        <taxon>Dikarya</taxon>
        <taxon>Ascomycota</taxon>
        <taxon>Pezizomycotina</taxon>
        <taxon>Dothideomycetes</taxon>
        <taxon>Dothideomycetes incertae sedis</taxon>
        <taxon>Botryosphaeriales</taxon>
        <taxon>Botryosphaeriaceae</taxon>
        <taxon>Macrophomina</taxon>
    </lineage>
</organism>
<dbReference type="EMBL" id="AHHD01000414">
    <property type="protein sequence ID" value="EKG13242.1"/>
    <property type="molecule type" value="Genomic_DNA"/>
</dbReference>
<name>K2RK73_MACPH</name>
<dbReference type="OrthoDB" id="4161095at2759"/>
<proteinExistence type="predicted"/>
<reference evidence="2 3" key="1">
    <citation type="journal article" date="2012" name="BMC Genomics">
        <title>Tools to kill: Genome of one of the most destructive plant pathogenic fungi Macrophomina phaseolina.</title>
        <authorList>
            <person name="Islam M.S."/>
            <person name="Haque M.S."/>
            <person name="Islam M.M."/>
            <person name="Emdad E.M."/>
            <person name="Halim A."/>
            <person name="Hossen Q.M.M."/>
            <person name="Hossain M.Z."/>
            <person name="Ahmed B."/>
            <person name="Rahim S."/>
            <person name="Rahman M.S."/>
            <person name="Alam M.M."/>
            <person name="Hou S."/>
            <person name="Wan X."/>
            <person name="Saito J.A."/>
            <person name="Alam M."/>
        </authorList>
    </citation>
    <scope>NUCLEOTIDE SEQUENCE [LARGE SCALE GENOMIC DNA]</scope>
    <source>
        <strain evidence="2 3">MS6</strain>
    </source>
</reference>
<sequence>MGPTPPRHSSNEAESCAVGSEVHQRDAAHVMLRHQYFHPCLQSKQSETVWRRGTELAVGTYCCSGAHSCSPLLPRRANQPPSVLFKIRRYLNRVPNLINRPKTMSSFQSFVSSSVSFSFSTSSSNGQRTGQAYRQEYYSTPQGITTRTTSQKLGGPAVEETRHYDAYGRELLGSGQPRHRPAIQQQPSGAIIEELDDSEADPVTHTRMIESGQAKRKGGA</sequence>
<comment type="caution">
    <text evidence="2">The sequence shown here is derived from an EMBL/GenBank/DDBJ whole genome shotgun (WGS) entry which is preliminary data.</text>
</comment>
<evidence type="ECO:0000313" key="3">
    <source>
        <dbReference type="Proteomes" id="UP000007129"/>
    </source>
</evidence>